<reference evidence="5 6" key="1">
    <citation type="journal article" date="2021" name="J. Biosci. Bioeng.">
        <title>Identification and characterization of a chc gene cluster responsible for the aromatization pathway of cyclohexanecarboxylate degradation in Sinomonas cyclohexanicum ATCC 51369.</title>
        <authorList>
            <person name="Yamamoto T."/>
            <person name="Hasegawa Y."/>
            <person name="Lau P.C.K."/>
            <person name="Iwaki H."/>
        </authorList>
    </citation>
    <scope>NUCLEOTIDE SEQUENCE [LARGE SCALE GENOMIC DNA]</scope>
    <source>
        <strain evidence="5 6">ATCC 51369</strain>
    </source>
</reference>
<evidence type="ECO:0000256" key="3">
    <source>
        <dbReference type="ARBA" id="ARBA00022989"/>
    </source>
</evidence>
<keyword evidence="4" id="KW-0472">Membrane</keyword>
<dbReference type="Proteomes" id="UP001319861">
    <property type="component" value="Chromosome"/>
</dbReference>
<dbReference type="EMBL" id="AP024525">
    <property type="protein sequence ID" value="BCT75321.1"/>
    <property type="molecule type" value="Genomic_DNA"/>
</dbReference>
<accession>A0ABN6FEY9</accession>
<evidence type="ECO:0000256" key="4">
    <source>
        <dbReference type="ARBA" id="ARBA00023136"/>
    </source>
</evidence>
<keyword evidence="3" id="KW-1133">Transmembrane helix</keyword>
<name>A0ABN6FEY9_SINCY</name>
<sequence>MGFKLSHAVLRLVTGAYMVNSGVGKLSLDEEHAEKLQAMTSNAFPQAKQLPAATFGKVLAGTEIGLGAALLAPFVPTRLAALALTAFSGGLLATYLKTPGLTQPDGIRPTPAGVAMAKDSWLAAIGVALLVDRSHRRPAKETKAAKALKAK</sequence>
<keyword evidence="6" id="KW-1185">Reference proteome</keyword>
<organism evidence="5 6">
    <name type="scientific">Sinomonas cyclohexanicum</name>
    <name type="common">Corynebacterium cyclohexanicum</name>
    <dbReference type="NCBI Taxonomy" id="322009"/>
    <lineage>
        <taxon>Bacteria</taxon>
        <taxon>Bacillati</taxon>
        <taxon>Actinomycetota</taxon>
        <taxon>Actinomycetes</taxon>
        <taxon>Micrococcales</taxon>
        <taxon>Micrococcaceae</taxon>
        <taxon>Sinomonas</taxon>
    </lineage>
</organism>
<comment type="subcellular location">
    <subcellularLocation>
        <location evidence="1">Membrane</location>
        <topology evidence="1">Multi-pass membrane protein</topology>
    </subcellularLocation>
</comment>
<evidence type="ECO:0000313" key="5">
    <source>
        <dbReference type="EMBL" id="BCT75321.1"/>
    </source>
</evidence>
<evidence type="ECO:0008006" key="7">
    <source>
        <dbReference type="Google" id="ProtNLM"/>
    </source>
</evidence>
<proteinExistence type="predicted"/>
<evidence type="ECO:0000313" key="6">
    <source>
        <dbReference type="Proteomes" id="UP001319861"/>
    </source>
</evidence>
<dbReference type="Pfam" id="PF07681">
    <property type="entry name" value="DoxX"/>
    <property type="match status" value="1"/>
</dbReference>
<dbReference type="RefSeq" id="WP_229232080.1">
    <property type="nucleotide sequence ID" value="NZ_AP024525.1"/>
</dbReference>
<evidence type="ECO:0000256" key="1">
    <source>
        <dbReference type="ARBA" id="ARBA00004141"/>
    </source>
</evidence>
<dbReference type="InterPro" id="IPR032808">
    <property type="entry name" value="DoxX"/>
</dbReference>
<gene>
    <name evidence="5" type="ORF">SCMU_11630</name>
</gene>
<protein>
    <recommendedName>
        <fullName evidence="7">DoxX family membrane protein</fullName>
    </recommendedName>
</protein>
<keyword evidence="2" id="KW-0812">Transmembrane</keyword>
<evidence type="ECO:0000256" key="2">
    <source>
        <dbReference type="ARBA" id="ARBA00022692"/>
    </source>
</evidence>